<proteinExistence type="inferred from homology"/>
<dbReference type="GO" id="GO:0003825">
    <property type="term" value="F:alpha,alpha-trehalose-phosphate synthase (UDP-forming) activity"/>
    <property type="evidence" value="ECO:0007669"/>
    <property type="project" value="TreeGrafter"/>
</dbReference>
<dbReference type="GO" id="GO:0046872">
    <property type="term" value="F:metal ion binding"/>
    <property type="evidence" value="ECO:0007669"/>
    <property type="project" value="UniProtKB-KW"/>
</dbReference>
<evidence type="ECO:0000256" key="3">
    <source>
        <dbReference type="RuleBase" id="RU361117"/>
    </source>
</evidence>
<keyword evidence="3" id="KW-0460">Magnesium</keyword>
<dbReference type="PANTHER" id="PTHR10788:SF106">
    <property type="entry name" value="BCDNA.GH08860"/>
    <property type="match status" value="1"/>
</dbReference>
<dbReference type="GO" id="GO:0004805">
    <property type="term" value="F:trehalose-phosphatase activity"/>
    <property type="evidence" value="ECO:0007669"/>
    <property type="project" value="UniProtKB-EC"/>
</dbReference>
<sequence>MLNKYKNATHKLILLDYDGTLVNFSPLPEEAVPSQKILNLLLKLVKQPKSKIVIITGRSHEDIDRFLGHIPLDIIAEHGAMIKENGIWKKLIASNTLWKESFVPLFNRFTLTCSGSFVVEKHFSLTWHYRNAEPKLGYAHSRDLISILEDHIQHYNLKILDGNKVVEILDKEIGKGNAVKQLVEKGNYDYILSIGDDKTDEEMFDMLLLNNNAHTVKVGEGNTVAKHRVNNVDDVISLLEEILQ</sequence>
<keyword evidence="3 4" id="KW-0378">Hydrolase</keyword>
<comment type="similarity">
    <text evidence="1">In the C-terminal section; belongs to the trehalose phosphatase family.</text>
</comment>
<evidence type="ECO:0000313" key="4">
    <source>
        <dbReference type="EMBL" id="MBK9717956.1"/>
    </source>
</evidence>
<dbReference type="AlphaFoldDB" id="A0A9D7XET6"/>
<dbReference type="GO" id="GO:0005992">
    <property type="term" value="P:trehalose biosynthetic process"/>
    <property type="evidence" value="ECO:0007669"/>
    <property type="project" value="InterPro"/>
</dbReference>
<dbReference type="CDD" id="cd01627">
    <property type="entry name" value="HAD_TPP"/>
    <property type="match status" value="1"/>
</dbReference>
<dbReference type="InterPro" id="IPR023214">
    <property type="entry name" value="HAD_sf"/>
</dbReference>
<accession>A0A9D7XET6</accession>
<dbReference type="NCBIfam" id="TIGR01484">
    <property type="entry name" value="HAD-SF-IIB"/>
    <property type="match status" value="1"/>
</dbReference>
<comment type="similarity">
    <text evidence="2">Belongs to the glycosyltransferase 20 family.</text>
</comment>
<comment type="catalytic activity">
    <reaction evidence="3">
        <text>alpha,alpha-trehalose 6-phosphate + H2O = alpha,alpha-trehalose + phosphate</text>
        <dbReference type="Rhea" id="RHEA:23420"/>
        <dbReference type="ChEBI" id="CHEBI:15377"/>
        <dbReference type="ChEBI" id="CHEBI:16551"/>
        <dbReference type="ChEBI" id="CHEBI:43474"/>
        <dbReference type="ChEBI" id="CHEBI:58429"/>
        <dbReference type="EC" id="3.1.3.12"/>
    </reaction>
</comment>
<dbReference type="Pfam" id="PF02358">
    <property type="entry name" value="Trehalose_PPase"/>
    <property type="match status" value="1"/>
</dbReference>
<dbReference type="EC" id="3.1.3.12" evidence="3"/>
<dbReference type="InterPro" id="IPR003337">
    <property type="entry name" value="Trehalose_PPase"/>
</dbReference>
<evidence type="ECO:0000256" key="1">
    <source>
        <dbReference type="ARBA" id="ARBA00006330"/>
    </source>
</evidence>
<dbReference type="PANTHER" id="PTHR10788">
    <property type="entry name" value="TREHALOSE-6-PHOSPHATE SYNTHASE"/>
    <property type="match status" value="1"/>
</dbReference>
<dbReference type="InterPro" id="IPR001830">
    <property type="entry name" value="Glyco_trans_20"/>
</dbReference>
<comment type="cofactor">
    <cofactor evidence="3">
        <name>Mg(2+)</name>
        <dbReference type="ChEBI" id="CHEBI:18420"/>
    </cofactor>
</comment>
<dbReference type="Proteomes" id="UP000808349">
    <property type="component" value="Unassembled WGS sequence"/>
</dbReference>
<reference evidence="4 5" key="1">
    <citation type="submission" date="2020-10" db="EMBL/GenBank/DDBJ databases">
        <title>Connecting structure to function with the recovery of over 1000 high-quality activated sludge metagenome-assembled genomes encoding full-length rRNA genes using long-read sequencing.</title>
        <authorList>
            <person name="Singleton C.M."/>
            <person name="Petriglieri F."/>
            <person name="Kristensen J.M."/>
            <person name="Kirkegaard R.H."/>
            <person name="Michaelsen T.Y."/>
            <person name="Andersen M.H."/>
            <person name="Karst S.M."/>
            <person name="Dueholm M.S."/>
            <person name="Nielsen P.H."/>
            <person name="Albertsen M."/>
        </authorList>
    </citation>
    <scope>NUCLEOTIDE SEQUENCE [LARGE SCALE GENOMIC DNA]</scope>
    <source>
        <strain evidence="4">Ribe_18-Q3-R11-54_BAT3C.373</strain>
    </source>
</reference>
<dbReference type="Gene3D" id="3.40.50.1000">
    <property type="entry name" value="HAD superfamily/HAD-like"/>
    <property type="match status" value="1"/>
</dbReference>
<name>A0A9D7XET6_9BACT</name>
<comment type="function">
    <text evidence="3">Removes the phosphate from trehalose 6-phosphate to produce free trehalose.</text>
</comment>
<dbReference type="EMBL" id="JADKFW010000005">
    <property type="protein sequence ID" value="MBK9717956.1"/>
    <property type="molecule type" value="Genomic_DNA"/>
</dbReference>
<dbReference type="InterPro" id="IPR036412">
    <property type="entry name" value="HAD-like_sf"/>
</dbReference>
<evidence type="ECO:0000313" key="5">
    <source>
        <dbReference type="Proteomes" id="UP000808349"/>
    </source>
</evidence>
<keyword evidence="3" id="KW-0479">Metal-binding</keyword>
<comment type="caution">
    <text evidence="4">The sequence shown here is derived from an EMBL/GenBank/DDBJ whole genome shotgun (WGS) entry which is preliminary data.</text>
</comment>
<protein>
    <recommendedName>
        <fullName evidence="3">Trehalose 6-phosphate phosphatase</fullName>
        <ecNumber evidence="3">3.1.3.12</ecNumber>
    </recommendedName>
</protein>
<gene>
    <name evidence="4" type="primary">otsB</name>
    <name evidence="4" type="ORF">IPO85_10645</name>
</gene>
<dbReference type="NCBIfam" id="TIGR00685">
    <property type="entry name" value="T6PP"/>
    <property type="match status" value="1"/>
</dbReference>
<comment type="similarity">
    <text evidence="3">Belongs to the trehalose phosphatase family.</text>
</comment>
<dbReference type="SUPFAM" id="SSF56784">
    <property type="entry name" value="HAD-like"/>
    <property type="match status" value="1"/>
</dbReference>
<comment type="pathway">
    <text evidence="3">Glycan biosynthesis; trehalose biosynthesis.</text>
</comment>
<dbReference type="InterPro" id="IPR006379">
    <property type="entry name" value="HAD-SF_hydro_IIB"/>
</dbReference>
<dbReference type="Gene3D" id="3.30.70.1020">
    <property type="entry name" value="Trehalose-6-phosphate phosphatase related protein, domain 2"/>
    <property type="match status" value="1"/>
</dbReference>
<evidence type="ECO:0000256" key="2">
    <source>
        <dbReference type="ARBA" id="ARBA00008799"/>
    </source>
</evidence>
<organism evidence="4 5">
    <name type="scientific">Candidatus Defluviibacterium haderslevense</name>
    <dbReference type="NCBI Taxonomy" id="2981993"/>
    <lineage>
        <taxon>Bacteria</taxon>
        <taxon>Pseudomonadati</taxon>
        <taxon>Bacteroidota</taxon>
        <taxon>Saprospiria</taxon>
        <taxon>Saprospirales</taxon>
        <taxon>Saprospiraceae</taxon>
        <taxon>Candidatus Defluviibacterium</taxon>
    </lineage>
</organism>